<evidence type="ECO:0000256" key="6">
    <source>
        <dbReference type="ARBA" id="ARBA00022695"/>
    </source>
</evidence>
<dbReference type="RefSeq" id="WP_034356720.1">
    <property type="nucleotide sequence ID" value="NZ_JRPR02000001.1"/>
</dbReference>
<keyword evidence="5 11" id="KW-0808">Transferase</keyword>
<dbReference type="CDD" id="cd02165">
    <property type="entry name" value="NMNAT"/>
    <property type="match status" value="1"/>
</dbReference>
<dbReference type="Proteomes" id="UP000029733">
    <property type="component" value="Unassembled WGS sequence"/>
</dbReference>
<comment type="similarity">
    <text evidence="3 11">Belongs to the NadD family.</text>
</comment>
<dbReference type="PANTHER" id="PTHR39321">
    <property type="entry name" value="NICOTINATE-NUCLEOTIDE ADENYLYLTRANSFERASE-RELATED"/>
    <property type="match status" value="1"/>
</dbReference>
<evidence type="ECO:0000256" key="2">
    <source>
        <dbReference type="ARBA" id="ARBA00005019"/>
    </source>
</evidence>
<evidence type="ECO:0000256" key="9">
    <source>
        <dbReference type="ARBA" id="ARBA00023027"/>
    </source>
</evidence>
<evidence type="ECO:0000256" key="4">
    <source>
        <dbReference type="ARBA" id="ARBA00022642"/>
    </source>
</evidence>
<dbReference type="GO" id="GO:0004515">
    <property type="term" value="F:nicotinate-nucleotide adenylyltransferase activity"/>
    <property type="evidence" value="ECO:0007669"/>
    <property type="project" value="UniProtKB-UniRule"/>
</dbReference>
<dbReference type="InterPro" id="IPR005248">
    <property type="entry name" value="NadD/NMNAT"/>
</dbReference>
<evidence type="ECO:0000256" key="7">
    <source>
        <dbReference type="ARBA" id="ARBA00022741"/>
    </source>
</evidence>
<dbReference type="HAMAP" id="MF_00244">
    <property type="entry name" value="NaMN_adenylyltr"/>
    <property type="match status" value="1"/>
</dbReference>
<dbReference type="GO" id="GO:0009435">
    <property type="term" value="P:NAD+ biosynthetic process"/>
    <property type="evidence" value="ECO:0007669"/>
    <property type="project" value="UniProtKB-UniRule"/>
</dbReference>
<evidence type="ECO:0000256" key="3">
    <source>
        <dbReference type="ARBA" id="ARBA00009014"/>
    </source>
</evidence>
<name>A0A4U8TDF5_9HELI</name>
<accession>A0A4U8TDF5</accession>
<protein>
    <recommendedName>
        <fullName evidence="11">Probable nicotinate-nucleotide adenylyltransferase</fullName>
        <ecNumber evidence="11">2.7.7.18</ecNumber>
    </recommendedName>
    <alternativeName>
        <fullName evidence="11">Deamido-NAD(+) diphosphorylase</fullName>
    </alternativeName>
    <alternativeName>
        <fullName evidence="11">Deamido-NAD(+) pyrophosphorylase</fullName>
    </alternativeName>
    <alternativeName>
        <fullName evidence="11">Nicotinate mononucleotide adenylyltransferase</fullName>
        <shortName evidence="11">NaMN adenylyltransferase</shortName>
    </alternativeName>
</protein>
<dbReference type="SUPFAM" id="SSF52374">
    <property type="entry name" value="Nucleotidylyl transferase"/>
    <property type="match status" value="1"/>
</dbReference>
<evidence type="ECO:0000256" key="10">
    <source>
        <dbReference type="ARBA" id="ARBA00048721"/>
    </source>
</evidence>
<dbReference type="UniPathway" id="UPA00253">
    <property type="reaction ID" value="UER00332"/>
</dbReference>
<dbReference type="STRING" id="1677920.LS71_08730"/>
<dbReference type="NCBIfam" id="TIGR00125">
    <property type="entry name" value="cyt_tran_rel"/>
    <property type="match status" value="1"/>
</dbReference>
<gene>
    <name evidence="11" type="primary">nadD</name>
    <name evidence="13" type="ORF">LS71_002920</name>
</gene>
<dbReference type="Gene3D" id="3.40.50.620">
    <property type="entry name" value="HUPs"/>
    <property type="match status" value="1"/>
</dbReference>
<keyword evidence="14" id="KW-1185">Reference proteome</keyword>
<comment type="function">
    <text evidence="1 11">Catalyzes the reversible adenylation of nicotinate mononucleotide (NaMN) to nicotinic acid adenine dinucleotide (NaAD).</text>
</comment>
<keyword evidence="4 11" id="KW-0662">Pyridine nucleotide biosynthesis</keyword>
<evidence type="ECO:0000313" key="14">
    <source>
        <dbReference type="Proteomes" id="UP000029733"/>
    </source>
</evidence>
<evidence type="ECO:0000256" key="1">
    <source>
        <dbReference type="ARBA" id="ARBA00002324"/>
    </source>
</evidence>
<comment type="pathway">
    <text evidence="2 11">Cofactor biosynthesis; NAD(+) biosynthesis; deamido-NAD(+) from nicotinate D-ribonucleotide: step 1/1.</text>
</comment>
<reference evidence="13 14" key="1">
    <citation type="journal article" date="2014" name="Genome Announc.">
        <title>Draft genome sequences of eight enterohepatic helicobacter species isolated from both laboratory and wild rodents.</title>
        <authorList>
            <person name="Sheh A."/>
            <person name="Shen Z."/>
            <person name="Fox J.G."/>
        </authorList>
    </citation>
    <scope>NUCLEOTIDE SEQUENCE [LARGE SCALE GENOMIC DNA]</scope>
    <source>
        <strain evidence="13 14">MIT 09-6949</strain>
    </source>
</reference>
<evidence type="ECO:0000313" key="13">
    <source>
        <dbReference type="EMBL" id="TLD97704.1"/>
    </source>
</evidence>
<dbReference type="GO" id="GO:0005524">
    <property type="term" value="F:ATP binding"/>
    <property type="evidence" value="ECO:0007669"/>
    <property type="project" value="UniProtKB-KW"/>
</dbReference>
<feature type="domain" description="Cytidyltransferase-like" evidence="12">
    <location>
        <begin position="11"/>
        <end position="200"/>
    </location>
</feature>
<comment type="catalytic activity">
    <reaction evidence="10 11">
        <text>nicotinate beta-D-ribonucleotide + ATP + H(+) = deamido-NAD(+) + diphosphate</text>
        <dbReference type="Rhea" id="RHEA:22860"/>
        <dbReference type="ChEBI" id="CHEBI:15378"/>
        <dbReference type="ChEBI" id="CHEBI:30616"/>
        <dbReference type="ChEBI" id="CHEBI:33019"/>
        <dbReference type="ChEBI" id="CHEBI:57502"/>
        <dbReference type="ChEBI" id="CHEBI:58437"/>
        <dbReference type="EC" id="2.7.7.18"/>
    </reaction>
</comment>
<dbReference type="OrthoDB" id="5295945at2"/>
<comment type="caution">
    <text evidence="13">The sequence shown here is derived from an EMBL/GenBank/DDBJ whole genome shotgun (WGS) entry which is preliminary data.</text>
</comment>
<keyword evidence="8 11" id="KW-0067">ATP-binding</keyword>
<keyword evidence="6 11" id="KW-0548">Nucleotidyltransferase</keyword>
<evidence type="ECO:0000256" key="11">
    <source>
        <dbReference type="HAMAP-Rule" id="MF_00244"/>
    </source>
</evidence>
<dbReference type="Pfam" id="PF01467">
    <property type="entry name" value="CTP_transf_like"/>
    <property type="match status" value="1"/>
</dbReference>
<evidence type="ECO:0000256" key="8">
    <source>
        <dbReference type="ARBA" id="ARBA00022840"/>
    </source>
</evidence>
<sequence>MRHFRESYIALYGGSFDPPHYAHRQILKTLYKSPLFHHVICMPNYLNPLKESALFSPLERFEMCKILAADVLNTDMSNDTKVLDSKAMPGFGTLEVSDYEIMQNKPTFSIHTIKMLQHTYPRTPLAIVVGEDNFAHLHVWHKIDKLCEIAAFVVIGRDIKSCASIHTIKPKKPAHKPKARILERIHLSQYGELSSTQVRALLQNGQFEQALEMIPASLHTFIKAHFRL</sequence>
<dbReference type="AlphaFoldDB" id="A0A4U8TDF5"/>
<proteinExistence type="inferred from homology"/>
<dbReference type="EC" id="2.7.7.18" evidence="11"/>
<dbReference type="InterPro" id="IPR004821">
    <property type="entry name" value="Cyt_trans-like"/>
</dbReference>
<keyword evidence="7 11" id="KW-0547">Nucleotide-binding</keyword>
<organism evidence="13 14">
    <name type="scientific">Helicobacter jaachi</name>
    <dbReference type="NCBI Taxonomy" id="1677920"/>
    <lineage>
        <taxon>Bacteria</taxon>
        <taxon>Pseudomonadati</taxon>
        <taxon>Campylobacterota</taxon>
        <taxon>Epsilonproteobacteria</taxon>
        <taxon>Campylobacterales</taxon>
        <taxon>Helicobacteraceae</taxon>
        <taxon>Helicobacter</taxon>
    </lineage>
</organism>
<dbReference type="InterPro" id="IPR014729">
    <property type="entry name" value="Rossmann-like_a/b/a_fold"/>
</dbReference>
<dbReference type="PANTHER" id="PTHR39321:SF3">
    <property type="entry name" value="PHOSPHOPANTETHEINE ADENYLYLTRANSFERASE"/>
    <property type="match status" value="1"/>
</dbReference>
<dbReference type="EMBL" id="JRPR02000001">
    <property type="protein sequence ID" value="TLD97704.1"/>
    <property type="molecule type" value="Genomic_DNA"/>
</dbReference>
<evidence type="ECO:0000256" key="5">
    <source>
        <dbReference type="ARBA" id="ARBA00022679"/>
    </source>
</evidence>
<keyword evidence="9 11" id="KW-0520">NAD</keyword>
<evidence type="ECO:0000259" key="12">
    <source>
        <dbReference type="Pfam" id="PF01467"/>
    </source>
</evidence>